<evidence type="ECO:0000256" key="1">
    <source>
        <dbReference type="SAM" id="MobiDB-lite"/>
    </source>
</evidence>
<dbReference type="RefSeq" id="WP_078977118.1">
    <property type="nucleotide sequence ID" value="NZ_MWQN01000001.1"/>
</dbReference>
<dbReference type="EMBL" id="MWQN01000001">
    <property type="protein sequence ID" value="OPC82830.1"/>
    <property type="molecule type" value="Genomic_DNA"/>
</dbReference>
<gene>
    <name evidence="2" type="ORF">B4N89_19490</name>
</gene>
<evidence type="ECO:0000313" key="3">
    <source>
        <dbReference type="Proteomes" id="UP000190037"/>
    </source>
</evidence>
<dbReference type="InterPro" id="IPR052740">
    <property type="entry name" value="CE4"/>
</dbReference>
<dbReference type="OrthoDB" id="438898at2"/>
<dbReference type="InterPro" id="IPR011330">
    <property type="entry name" value="Glyco_hydro/deAcase_b/a-brl"/>
</dbReference>
<reference evidence="2 3" key="1">
    <citation type="submission" date="2017-03" db="EMBL/GenBank/DDBJ databases">
        <title>Draft genome sequence of Streptomyces scabrisporus NF3, endophyte isolated from Amphipterygium adstringens.</title>
        <authorList>
            <person name="Vazquez M."/>
            <person name="Ceapa C.D."/>
            <person name="Rodriguez Luna D."/>
            <person name="Sanchez Esquivel S."/>
        </authorList>
    </citation>
    <scope>NUCLEOTIDE SEQUENCE [LARGE SCALE GENOMIC DNA]</scope>
    <source>
        <strain evidence="2 3">NF3</strain>
    </source>
</reference>
<proteinExistence type="predicted"/>
<evidence type="ECO:0008006" key="4">
    <source>
        <dbReference type="Google" id="ProtNLM"/>
    </source>
</evidence>
<dbReference type="Proteomes" id="UP000190037">
    <property type="component" value="Unassembled WGS sequence"/>
</dbReference>
<dbReference type="PANTHER" id="PTHR45985">
    <property type="match status" value="1"/>
</dbReference>
<protein>
    <recommendedName>
        <fullName evidence="4">Polysaccharide deacetylase</fullName>
    </recommendedName>
</protein>
<dbReference type="AlphaFoldDB" id="A0A1T3P1S0"/>
<keyword evidence="3" id="KW-1185">Reference proteome</keyword>
<name>A0A1T3P1S0_9ACTN</name>
<evidence type="ECO:0000313" key="2">
    <source>
        <dbReference type="EMBL" id="OPC82830.1"/>
    </source>
</evidence>
<sequence length="423" mass="45955">MAVIVLVVAVFAAIGFVVFARVHGSDPEQKAAAPAKPPQGPAAQAPVTLIGDGSTSNTGEQPNRPRPEKLAPGATPPQFVVFSWDGAGEDDKKLFSRFRQVAKESNARMTLFLSGVYVLPEAKKARYQPPHKPIGASDIGYLDDAHLRMTLEQLGAAWQEGHEIGTHFNGHFCGPTGGGSWSAEDWRAETEQSRSFVKTWKSNTGWTDMPALPFDYDKELIGGRAPCLEGQKALLAAAPSLGFRYDASSPGGRQVWPDKVNGVWDLPLQQIPLPGRKFEVLSMDYNVMFNQSRTVKGDPAKFGEWEDQAYASYMAGFDRAYTGNRAPLLIGNHFEGWNGGIYMKAVERAMRTACTRPETRCVSFHDLVDWLDAQDPAVLAKLRTYDVGAKPDWAALGAPAAPAAPAAPGAPDARQAAVVRDRY</sequence>
<accession>A0A1T3P1S0</accession>
<dbReference type="Gene3D" id="3.20.20.370">
    <property type="entry name" value="Glycoside hydrolase/deacetylase"/>
    <property type="match status" value="1"/>
</dbReference>
<comment type="caution">
    <text evidence="2">The sequence shown here is derived from an EMBL/GenBank/DDBJ whole genome shotgun (WGS) entry which is preliminary data.</text>
</comment>
<feature type="region of interest" description="Disordered" evidence="1">
    <location>
        <begin position="28"/>
        <end position="75"/>
    </location>
</feature>
<dbReference type="SUPFAM" id="SSF88713">
    <property type="entry name" value="Glycoside hydrolase/deacetylase"/>
    <property type="match status" value="1"/>
</dbReference>
<dbReference type="PANTHER" id="PTHR45985:SF3">
    <property type="entry name" value="CHITIN DEACETYLASE-LIKE 4"/>
    <property type="match status" value="1"/>
</dbReference>
<dbReference type="STRING" id="159449.B4N89_19490"/>
<organism evidence="2 3">
    <name type="scientific">Embleya scabrispora</name>
    <dbReference type="NCBI Taxonomy" id="159449"/>
    <lineage>
        <taxon>Bacteria</taxon>
        <taxon>Bacillati</taxon>
        <taxon>Actinomycetota</taxon>
        <taxon>Actinomycetes</taxon>
        <taxon>Kitasatosporales</taxon>
        <taxon>Streptomycetaceae</taxon>
        <taxon>Embleya</taxon>
    </lineage>
</organism>
<dbReference type="GO" id="GO:0005975">
    <property type="term" value="P:carbohydrate metabolic process"/>
    <property type="evidence" value="ECO:0007669"/>
    <property type="project" value="InterPro"/>
</dbReference>